<dbReference type="AlphaFoldDB" id="A0A5J4TKJ1"/>
<name>A0A5J4TKJ1_9EUKA</name>
<evidence type="ECO:0008006" key="4">
    <source>
        <dbReference type="Google" id="ProtNLM"/>
    </source>
</evidence>
<organism evidence="2 3">
    <name type="scientific">Streblomastix strix</name>
    <dbReference type="NCBI Taxonomy" id="222440"/>
    <lineage>
        <taxon>Eukaryota</taxon>
        <taxon>Metamonada</taxon>
        <taxon>Preaxostyla</taxon>
        <taxon>Oxymonadida</taxon>
        <taxon>Streblomastigidae</taxon>
        <taxon>Streblomastix</taxon>
    </lineage>
</organism>
<dbReference type="SUPFAM" id="SSF56112">
    <property type="entry name" value="Protein kinase-like (PK-like)"/>
    <property type="match status" value="1"/>
</dbReference>
<protein>
    <recommendedName>
        <fullName evidence="4">Protein kinase domain-containing protein</fullName>
    </recommendedName>
</protein>
<dbReference type="Gene3D" id="3.30.200.20">
    <property type="entry name" value="Phosphorylase Kinase, domain 1"/>
    <property type="match status" value="1"/>
</dbReference>
<keyword evidence="1" id="KW-0812">Transmembrane</keyword>
<feature type="non-terminal residue" evidence="2">
    <location>
        <position position="72"/>
    </location>
</feature>
<keyword evidence="1" id="KW-0472">Membrane</keyword>
<dbReference type="Proteomes" id="UP000324800">
    <property type="component" value="Unassembled WGS sequence"/>
</dbReference>
<proteinExistence type="predicted"/>
<dbReference type="InterPro" id="IPR011009">
    <property type="entry name" value="Kinase-like_dom_sf"/>
</dbReference>
<dbReference type="EMBL" id="SNRW01030140">
    <property type="protein sequence ID" value="KAA6358253.1"/>
    <property type="molecule type" value="Genomic_DNA"/>
</dbReference>
<gene>
    <name evidence="2" type="ORF">EZS28_046220</name>
</gene>
<reference evidence="2 3" key="1">
    <citation type="submission" date="2019-03" db="EMBL/GenBank/DDBJ databases">
        <title>Single cell metagenomics reveals metabolic interactions within the superorganism composed of flagellate Streblomastix strix and complex community of Bacteroidetes bacteria on its surface.</title>
        <authorList>
            <person name="Treitli S.C."/>
            <person name="Kolisko M."/>
            <person name="Husnik F."/>
            <person name="Keeling P."/>
            <person name="Hampl V."/>
        </authorList>
    </citation>
    <scope>NUCLEOTIDE SEQUENCE [LARGE SCALE GENOMIC DNA]</scope>
    <source>
        <strain evidence="2">ST1C</strain>
    </source>
</reference>
<evidence type="ECO:0000256" key="1">
    <source>
        <dbReference type="SAM" id="Phobius"/>
    </source>
</evidence>
<evidence type="ECO:0000313" key="3">
    <source>
        <dbReference type="Proteomes" id="UP000324800"/>
    </source>
</evidence>
<sequence length="72" mass="8403">MAESTQMFQNMMTVLEIVQKLFGGVMGNTFLVMLKTTGKLYVMKRVDYLDEKDKMKADEEVEQIRRLSSKFT</sequence>
<evidence type="ECO:0000313" key="2">
    <source>
        <dbReference type="EMBL" id="KAA6358253.1"/>
    </source>
</evidence>
<accession>A0A5J4TKJ1</accession>
<comment type="caution">
    <text evidence="2">The sequence shown here is derived from an EMBL/GenBank/DDBJ whole genome shotgun (WGS) entry which is preliminary data.</text>
</comment>
<keyword evidence="1" id="KW-1133">Transmembrane helix</keyword>
<feature type="transmembrane region" description="Helical" evidence="1">
    <location>
        <begin position="17"/>
        <end position="34"/>
    </location>
</feature>